<dbReference type="InterPro" id="IPR000322">
    <property type="entry name" value="Glyco_hydro_31_TIM"/>
</dbReference>
<evidence type="ECO:0000256" key="11">
    <source>
        <dbReference type="RuleBase" id="RU361185"/>
    </source>
</evidence>
<dbReference type="GO" id="GO:0030246">
    <property type="term" value="F:carbohydrate binding"/>
    <property type="evidence" value="ECO:0007669"/>
    <property type="project" value="InterPro"/>
</dbReference>
<dbReference type="PANTHER" id="PTHR22762">
    <property type="entry name" value="ALPHA-GLUCOSIDASE"/>
    <property type="match status" value="1"/>
</dbReference>
<dbReference type="Pfam" id="PF01055">
    <property type="entry name" value="Glyco_hydro_31_2nd"/>
    <property type="match status" value="1"/>
</dbReference>
<evidence type="ECO:0000313" key="15">
    <source>
        <dbReference type="EMBL" id="VEU22377.1"/>
    </source>
</evidence>
<dbReference type="CDD" id="cd06602">
    <property type="entry name" value="GH31_MGAM_SI_GAA"/>
    <property type="match status" value="1"/>
</dbReference>
<dbReference type="InParanoid" id="A0A448YNB5"/>
<name>A0A448YNB5_BRENA</name>
<organism evidence="15 16">
    <name type="scientific">Brettanomyces naardenensis</name>
    <name type="common">Yeast</name>
    <dbReference type="NCBI Taxonomy" id="13370"/>
    <lineage>
        <taxon>Eukaryota</taxon>
        <taxon>Fungi</taxon>
        <taxon>Dikarya</taxon>
        <taxon>Ascomycota</taxon>
        <taxon>Saccharomycotina</taxon>
        <taxon>Pichiomycetes</taxon>
        <taxon>Pichiales</taxon>
        <taxon>Pichiaceae</taxon>
        <taxon>Brettanomyces</taxon>
    </lineage>
</organism>
<dbReference type="Proteomes" id="UP000290900">
    <property type="component" value="Unassembled WGS sequence"/>
</dbReference>
<dbReference type="FunFam" id="3.20.20.80:FF:000138">
    <property type="entry name" value="Putative alpha-glucosidase AgdA"/>
    <property type="match status" value="1"/>
</dbReference>
<evidence type="ECO:0000256" key="3">
    <source>
        <dbReference type="ARBA" id="ARBA00022729"/>
    </source>
</evidence>
<feature type="domain" description="Glycosyl hydrolase family 31 C-terminal" evidence="14">
    <location>
        <begin position="751"/>
        <end position="843"/>
    </location>
</feature>
<accession>A0A448YNB5</accession>
<keyword evidence="5" id="KW-0325">Glycoprotein</keyword>
<evidence type="ECO:0000259" key="14">
    <source>
        <dbReference type="Pfam" id="PF21365"/>
    </source>
</evidence>
<reference evidence="15 16" key="1">
    <citation type="submission" date="2018-12" db="EMBL/GenBank/DDBJ databases">
        <authorList>
            <person name="Tiukova I."/>
            <person name="Dainat J."/>
        </authorList>
    </citation>
    <scope>NUCLEOTIDE SEQUENCE [LARGE SCALE GENOMIC DNA]</scope>
</reference>
<dbReference type="STRING" id="13370.A0A448YNB5"/>
<keyword evidence="16" id="KW-1185">Reference proteome</keyword>
<evidence type="ECO:0000313" key="16">
    <source>
        <dbReference type="Proteomes" id="UP000290900"/>
    </source>
</evidence>
<keyword evidence="3 12" id="KW-0732">Signal</keyword>
<evidence type="ECO:0000256" key="8">
    <source>
        <dbReference type="ARBA" id="ARBA00033442"/>
    </source>
</evidence>
<proteinExistence type="inferred from homology"/>
<dbReference type="OrthoDB" id="1334205at2759"/>
<dbReference type="EMBL" id="CAACVR010000023">
    <property type="protein sequence ID" value="VEU22377.1"/>
    <property type="molecule type" value="Genomic_DNA"/>
</dbReference>
<dbReference type="Pfam" id="PF21365">
    <property type="entry name" value="Glyco_hydro_31_3rd"/>
    <property type="match status" value="1"/>
</dbReference>
<evidence type="ECO:0000256" key="9">
    <source>
        <dbReference type="ARBA" id="ARBA00033473"/>
    </source>
</evidence>
<dbReference type="SUPFAM" id="SSF51011">
    <property type="entry name" value="Glycosyl hydrolase domain"/>
    <property type="match status" value="1"/>
</dbReference>
<dbReference type="AlphaFoldDB" id="A0A448YNB5"/>
<dbReference type="SUPFAM" id="SSF51445">
    <property type="entry name" value="(Trans)glycosidases"/>
    <property type="match status" value="1"/>
</dbReference>
<comment type="similarity">
    <text evidence="1 11">Belongs to the glycosyl hydrolase 31 family.</text>
</comment>
<evidence type="ECO:0000256" key="2">
    <source>
        <dbReference type="ARBA" id="ARBA00012593"/>
    </source>
</evidence>
<gene>
    <name evidence="15" type="ORF">BRENAR_LOCUS3108</name>
</gene>
<feature type="chain" id="PRO_5019049422" description="Glucoamylase 1" evidence="12">
    <location>
        <begin position="16"/>
        <end position="968"/>
    </location>
</feature>
<protein>
    <recommendedName>
        <fullName evidence="10">Glucoamylase 1</fullName>
        <ecNumber evidence="2">3.2.1.3</ecNumber>
    </recommendedName>
    <alternativeName>
        <fullName evidence="9">1,4-alpha-D-glucan glucohydrolase</fullName>
    </alternativeName>
    <alternativeName>
        <fullName evidence="8">Glucan 1,4-alpha-glucosidase</fullName>
    </alternativeName>
</protein>
<dbReference type="InterPro" id="IPR048395">
    <property type="entry name" value="Glyco_hydro_31_C"/>
</dbReference>
<dbReference type="InterPro" id="IPR030459">
    <property type="entry name" value="Glyco_hydro_31_CS"/>
</dbReference>
<evidence type="ECO:0000256" key="4">
    <source>
        <dbReference type="ARBA" id="ARBA00022801"/>
    </source>
</evidence>
<dbReference type="Gene3D" id="2.60.40.1180">
    <property type="entry name" value="Golgi alpha-mannosidase II"/>
    <property type="match status" value="2"/>
</dbReference>
<dbReference type="GO" id="GO:0000272">
    <property type="term" value="P:polysaccharide catabolic process"/>
    <property type="evidence" value="ECO:0007669"/>
    <property type="project" value="UniProtKB-KW"/>
</dbReference>
<evidence type="ECO:0000259" key="13">
    <source>
        <dbReference type="Pfam" id="PF01055"/>
    </source>
</evidence>
<keyword evidence="7" id="KW-0119">Carbohydrate metabolism</keyword>
<evidence type="ECO:0000256" key="12">
    <source>
        <dbReference type="SAM" id="SignalP"/>
    </source>
</evidence>
<evidence type="ECO:0000256" key="1">
    <source>
        <dbReference type="ARBA" id="ARBA00007806"/>
    </source>
</evidence>
<dbReference type="FunFam" id="2.60.40.1180:FF:000001">
    <property type="entry name" value="Maltase-glucoamylase, intestinal"/>
    <property type="match status" value="1"/>
</dbReference>
<dbReference type="CDD" id="cd14752">
    <property type="entry name" value="GH31_N"/>
    <property type="match status" value="1"/>
</dbReference>
<dbReference type="PANTHER" id="PTHR22762:SF133">
    <property type="entry name" value="P-TYPE DOMAIN-CONTAINING PROTEIN"/>
    <property type="match status" value="1"/>
</dbReference>
<dbReference type="EC" id="3.2.1.3" evidence="2"/>
<evidence type="ECO:0000256" key="6">
    <source>
        <dbReference type="ARBA" id="ARBA00023295"/>
    </source>
</evidence>
<dbReference type="GO" id="GO:0004339">
    <property type="term" value="F:glucan 1,4-alpha-glucosidase activity"/>
    <property type="evidence" value="ECO:0007669"/>
    <property type="project" value="UniProtKB-EC"/>
</dbReference>
<evidence type="ECO:0000256" key="10">
    <source>
        <dbReference type="ARBA" id="ARBA00071427"/>
    </source>
</evidence>
<dbReference type="InterPro" id="IPR017853">
    <property type="entry name" value="GH"/>
</dbReference>
<evidence type="ECO:0000256" key="5">
    <source>
        <dbReference type="ARBA" id="ARBA00023180"/>
    </source>
</evidence>
<evidence type="ECO:0000256" key="7">
    <source>
        <dbReference type="ARBA" id="ARBA00023326"/>
    </source>
</evidence>
<dbReference type="Gene3D" id="2.60.40.1760">
    <property type="entry name" value="glycosyl hydrolase (family 31)"/>
    <property type="match status" value="1"/>
</dbReference>
<dbReference type="PROSITE" id="PS00707">
    <property type="entry name" value="GLYCOSYL_HYDROL_F31_2"/>
    <property type="match status" value="1"/>
</dbReference>
<feature type="domain" description="Glycoside hydrolase family 31 TIM barrel" evidence="13">
    <location>
        <begin position="304"/>
        <end position="743"/>
    </location>
</feature>
<sequence length="968" mass="106959">MILFKYFPLLSLALALPVHFDGSVESNGSTISSTSTSPAAQFTLPNDLTIGVKQVPNIYNESAIDANQAAPGYDLLNISLSDSGLSGLLKLRGEPKNIYGYDFDLLNLTVSYQSDERLNVHIEPVNMTDVFVLPDFIVTRPEVESLDLDSDLLFTYQAKQFGFSIVRKSTGESLFSTIGNPLVYENQFIQFNTSLPKNHVLSGLGESIHGSLLTPGTNRTLFAEDIGDPIDGNIYGVHPVYFDQRYGSNTTHAVWWRTSAIQEILIRNQSLTWRALSGVVDLYFFSGPTPKVAIQQYVATVGLPALQPYWSLGYHQCRWGYNSTERLQEVVQNFKDFDIPLETIWSDIDYMDSLKDFTTDPYRFPLDKFQRFLNELHNNDQHYVPIVDAAIYVPNPHNATEANYSSYVNGAKLNTFLRNPDNTTYIGAVWPGYTVFPDFFAENAQTYWTGEISKWHKDVSFDGLWMDMDEVSSFCVGSCGTGMIDKNPIAPNFAVGSPAGSYPVGFNVSNSTDYEIFSESLASVSSAAIASAEASAGTTLSSTAVATSSSTSIDAKNTLMPGKGNINYPPYAINNVQGDHDLATHAVSPNATHQNGFIEYDVHNLYGHMQTNSTYNAILDTNPGKRPFLIVRSTFPGSGKRVGHWGGDNTADFAYMYFSIPQAFAIGSFGIPFFGVDVCGFNGNTDMELCSRWMQLGSFFPFYRNHNYLGAIDQEPYVWEAVTSATKTSMAIRYLLLPYYYTLLHESHTTGLPFLRQFQWEFPEDSFYAGIDNQFFVGDSLLVTPVLEPNVSTVKGVFPGANESDVYYDFYTHEKQNFTNHKNHTLEAPLGHIPLHIRGGSILPTQEPGYTVAESRNNSFGLIVALGLDGSASGNLYLDDGESLKVSEATFVDFVAENNTLTAAPRGNYAIEQALANITILGVDSEPSTVLFGNSSAKFQYTNSTVFITGLEELTGDGAFADQFVVSW</sequence>
<feature type="signal peptide" evidence="12">
    <location>
        <begin position="1"/>
        <end position="15"/>
    </location>
</feature>
<keyword evidence="4 11" id="KW-0378">Hydrolase</keyword>
<keyword evidence="6 11" id="KW-0326">Glycosidase</keyword>
<dbReference type="Gene3D" id="3.20.20.80">
    <property type="entry name" value="Glycosidases"/>
    <property type="match status" value="2"/>
</dbReference>
<dbReference type="InterPro" id="IPR011013">
    <property type="entry name" value="Gal_mutarotase_sf_dom"/>
</dbReference>
<dbReference type="InterPro" id="IPR013780">
    <property type="entry name" value="Glyco_hydro_b"/>
</dbReference>
<dbReference type="SUPFAM" id="SSF74650">
    <property type="entry name" value="Galactose mutarotase-like"/>
    <property type="match status" value="1"/>
</dbReference>
<keyword evidence="7" id="KW-0624">Polysaccharide degradation</keyword>